<feature type="transmembrane region" description="Helical" evidence="2">
    <location>
        <begin position="54"/>
        <end position="72"/>
    </location>
</feature>
<evidence type="ECO:0008006" key="5">
    <source>
        <dbReference type="Google" id="ProtNLM"/>
    </source>
</evidence>
<organism evidence="3 4">
    <name type="scientific">Cronartium quercuum f. sp. fusiforme G11</name>
    <dbReference type="NCBI Taxonomy" id="708437"/>
    <lineage>
        <taxon>Eukaryota</taxon>
        <taxon>Fungi</taxon>
        <taxon>Dikarya</taxon>
        <taxon>Basidiomycota</taxon>
        <taxon>Pucciniomycotina</taxon>
        <taxon>Pucciniomycetes</taxon>
        <taxon>Pucciniales</taxon>
        <taxon>Coleosporiaceae</taxon>
        <taxon>Cronartium</taxon>
    </lineage>
</organism>
<feature type="region of interest" description="Disordered" evidence="1">
    <location>
        <begin position="234"/>
        <end position="272"/>
    </location>
</feature>
<dbReference type="Gene3D" id="3.50.50.60">
    <property type="entry name" value="FAD/NAD(P)-binding domain"/>
    <property type="match status" value="1"/>
</dbReference>
<accession>A0A9P6NT35</accession>
<keyword evidence="4" id="KW-1185">Reference proteome</keyword>
<evidence type="ECO:0000313" key="4">
    <source>
        <dbReference type="Proteomes" id="UP000886653"/>
    </source>
</evidence>
<dbReference type="AlphaFoldDB" id="A0A9P6NT35"/>
<evidence type="ECO:0000256" key="1">
    <source>
        <dbReference type="SAM" id="MobiDB-lite"/>
    </source>
</evidence>
<evidence type="ECO:0000313" key="3">
    <source>
        <dbReference type="EMBL" id="KAG0149015.1"/>
    </source>
</evidence>
<protein>
    <recommendedName>
        <fullName evidence="5">Glucose-methanol-choline oxidoreductase N-terminal domain-containing protein</fullName>
    </recommendedName>
</protein>
<reference evidence="3" key="1">
    <citation type="submission" date="2013-11" db="EMBL/GenBank/DDBJ databases">
        <title>Genome sequence of the fusiform rust pathogen reveals effectors for host alternation and coevolution with pine.</title>
        <authorList>
            <consortium name="DOE Joint Genome Institute"/>
            <person name="Smith K."/>
            <person name="Pendleton A."/>
            <person name="Kubisiak T."/>
            <person name="Anderson C."/>
            <person name="Salamov A."/>
            <person name="Aerts A."/>
            <person name="Riley R."/>
            <person name="Clum A."/>
            <person name="Lindquist E."/>
            <person name="Ence D."/>
            <person name="Campbell M."/>
            <person name="Kronenberg Z."/>
            <person name="Feau N."/>
            <person name="Dhillon B."/>
            <person name="Hamelin R."/>
            <person name="Burleigh J."/>
            <person name="Smith J."/>
            <person name="Yandell M."/>
            <person name="Nelson C."/>
            <person name="Grigoriev I."/>
            <person name="Davis J."/>
        </authorList>
    </citation>
    <scope>NUCLEOTIDE SEQUENCE</scope>
    <source>
        <strain evidence="3">G11</strain>
    </source>
</reference>
<keyword evidence="2" id="KW-0812">Transmembrane</keyword>
<dbReference type="InterPro" id="IPR036188">
    <property type="entry name" value="FAD/NAD-bd_sf"/>
</dbReference>
<sequence length="272" mass="31117">MTLLKSWETQDGMRLDHIENCGEFHGELKTCTHRGSSEINRASKKSKKSISSSLPINFTFFFFFPLKITVVMEKFKISFPKYPPATFSNYFPVIRDLVHQPALTGSYGGKMDGPYNFPSMINENAERVTSATAYYLEGNLYHSRRYNKFFSISSSREILKVRLDCEVDRLLTTKYKEGEVIIKRVQYPTRGSTKEALARREVILSAGAIGTSSFFHAHPSIELRHSLLSSDVEMRKHHSSATGNSRSKKVFRPRHIGPEQFRSQAEVPRAFM</sequence>
<keyword evidence="2" id="KW-1133">Transmembrane helix</keyword>
<dbReference type="Gene3D" id="3.30.560.10">
    <property type="entry name" value="Glucose Oxidase, domain 3"/>
    <property type="match status" value="1"/>
</dbReference>
<dbReference type="Proteomes" id="UP000886653">
    <property type="component" value="Unassembled WGS sequence"/>
</dbReference>
<comment type="caution">
    <text evidence="3">The sequence shown here is derived from an EMBL/GenBank/DDBJ whole genome shotgun (WGS) entry which is preliminary data.</text>
</comment>
<dbReference type="EMBL" id="MU167231">
    <property type="protein sequence ID" value="KAG0149015.1"/>
    <property type="molecule type" value="Genomic_DNA"/>
</dbReference>
<feature type="compositionally biased region" description="Basic residues" evidence="1">
    <location>
        <begin position="246"/>
        <end position="255"/>
    </location>
</feature>
<evidence type="ECO:0000256" key="2">
    <source>
        <dbReference type="SAM" id="Phobius"/>
    </source>
</evidence>
<keyword evidence="2" id="KW-0472">Membrane</keyword>
<name>A0A9P6NT35_9BASI</name>
<gene>
    <name evidence="3" type="ORF">CROQUDRAFT_105355</name>
</gene>
<proteinExistence type="predicted"/>